<proteinExistence type="predicted"/>
<protein>
    <submittedName>
        <fullName evidence="2">Uroporphyrinogen decarboxylase</fullName>
        <ecNumber evidence="2">4.1.1.37</ecNumber>
    </submittedName>
</protein>
<dbReference type="InterPro" id="IPR038071">
    <property type="entry name" value="UROD/MetE-like_sf"/>
</dbReference>
<dbReference type="EC" id="4.1.1.37" evidence="2"/>
<gene>
    <name evidence="2" type="ORF">H4683_001005</name>
</gene>
<dbReference type="PANTHER" id="PTHR47099">
    <property type="entry name" value="METHYLCOBAMIDE:COM METHYLTRANSFERASE MTBA"/>
    <property type="match status" value="1"/>
</dbReference>
<dbReference type="EMBL" id="JADBEL010000004">
    <property type="protein sequence ID" value="MBE1553930.1"/>
    <property type="molecule type" value="Genomic_DNA"/>
</dbReference>
<evidence type="ECO:0000313" key="2">
    <source>
        <dbReference type="EMBL" id="MBE1553930.1"/>
    </source>
</evidence>
<dbReference type="Proteomes" id="UP000658225">
    <property type="component" value="Unassembled WGS sequence"/>
</dbReference>
<dbReference type="InterPro" id="IPR000257">
    <property type="entry name" value="Uroporphyrinogen_deCOase"/>
</dbReference>
<accession>A0A927MGC3</accession>
<dbReference type="RefSeq" id="WP_192597740.1">
    <property type="nucleotide sequence ID" value="NZ_JADBEL010000004.1"/>
</dbReference>
<name>A0A927MGC3_9BACL</name>
<reference evidence="2" key="1">
    <citation type="submission" date="2020-10" db="EMBL/GenBank/DDBJ databases">
        <title>Genomic Encyclopedia of Type Strains, Phase IV (KMG-IV): sequencing the most valuable type-strain genomes for metagenomic binning, comparative biology and taxonomic classification.</title>
        <authorList>
            <person name="Goeker M."/>
        </authorList>
    </citation>
    <scope>NUCLEOTIDE SEQUENCE</scope>
    <source>
        <strain evidence="2">DSM 13886</strain>
    </source>
</reference>
<dbReference type="GO" id="GO:0006779">
    <property type="term" value="P:porphyrin-containing compound biosynthetic process"/>
    <property type="evidence" value="ECO:0007669"/>
    <property type="project" value="InterPro"/>
</dbReference>
<evidence type="ECO:0000313" key="3">
    <source>
        <dbReference type="Proteomes" id="UP000658225"/>
    </source>
</evidence>
<evidence type="ECO:0000259" key="1">
    <source>
        <dbReference type="Pfam" id="PF01208"/>
    </source>
</evidence>
<organism evidence="2 3">
    <name type="scientific">Sporosarcina limicola</name>
    <dbReference type="NCBI Taxonomy" id="34101"/>
    <lineage>
        <taxon>Bacteria</taxon>
        <taxon>Bacillati</taxon>
        <taxon>Bacillota</taxon>
        <taxon>Bacilli</taxon>
        <taxon>Bacillales</taxon>
        <taxon>Caryophanaceae</taxon>
        <taxon>Sporosarcina</taxon>
    </lineage>
</organism>
<comment type="caution">
    <text evidence="2">The sequence shown here is derived from an EMBL/GenBank/DDBJ whole genome shotgun (WGS) entry which is preliminary data.</text>
</comment>
<dbReference type="GO" id="GO:0004853">
    <property type="term" value="F:uroporphyrinogen decarboxylase activity"/>
    <property type="evidence" value="ECO:0007669"/>
    <property type="project" value="UniProtKB-EC"/>
</dbReference>
<keyword evidence="2" id="KW-0456">Lyase</keyword>
<dbReference type="SUPFAM" id="SSF51726">
    <property type="entry name" value="UROD/MetE-like"/>
    <property type="match status" value="1"/>
</dbReference>
<dbReference type="Gene3D" id="3.20.20.210">
    <property type="match status" value="1"/>
</dbReference>
<dbReference type="PANTHER" id="PTHR47099:SF1">
    <property type="entry name" value="METHYLCOBAMIDE:COM METHYLTRANSFERASE MTBA"/>
    <property type="match status" value="1"/>
</dbReference>
<feature type="domain" description="Uroporphyrinogen decarboxylase (URO-D)" evidence="1">
    <location>
        <begin position="6"/>
        <end position="342"/>
    </location>
</feature>
<dbReference type="InterPro" id="IPR052024">
    <property type="entry name" value="Methanogen_methyltrans"/>
</dbReference>
<sequence>MTNWDKKQRLEAVFAGEPADRPPVSAWRHFIDREQEAGALAEAMIEFQTEFDWDFVKINPRATYYAEIWGNTYDFGNYEGMVPKVKTFTIHDSADLEHIKERGMDCSPLQEQLEAIRLTREGLGKDIPIMQTLFSPLTVLEYLCGNRTLASNRPAIRSASPLPALMANYPEQVHRALQQISLTLGNYVQEAQKVGADGFFYSVMGLARDGYLTVEEYDKFARPYDLQVLEASNPASVILHTCGPDAHPERFVHYPISAIHWADRSEGSTSLADSSQWIGNKVAMGGVDETLFVSDNKEEVTSQGLHAIDAMRNRPFILAPGCGLPLNANQSAVKALRSVVEEIE</sequence>
<dbReference type="AlphaFoldDB" id="A0A927MGC3"/>
<dbReference type="Pfam" id="PF01208">
    <property type="entry name" value="URO-D"/>
    <property type="match status" value="1"/>
</dbReference>
<keyword evidence="3" id="KW-1185">Reference proteome</keyword>